<feature type="domain" description="Methyl-accepting transducer" evidence="12">
    <location>
        <begin position="270"/>
        <end position="482"/>
    </location>
</feature>
<keyword evidence="3" id="KW-0488">Methylation</keyword>
<dbReference type="Pfam" id="PF00015">
    <property type="entry name" value="MCPsignal"/>
    <property type="match status" value="1"/>
</dbReference>
<dbReference type="GO" id="GO:0007165">
    <property type="term" value="P:signal transduction"/>
    <property type="evidence" value="ECO:0007669"/>
    <property type="project" value="UniProtKB-KW"/>
</dbReference>
<dbReference type="AlphaFoldDB" id="A0A1N6TDC4"/>
<reference evidence="13 14" key="1">
    <citation type="submission" date="2017-01" db="EMBL/GenBank/DDBJ databases">
        <authorList>
            <person name="Mah S.A."/>
            <person name="Swanson W.J."/>
            <person name="Moy G.W."/>
            <person name="Vacquier V.D."/>
        </authorList>
    </citation>
    <scope>NUCLEOTIDE SEQUENCE [LARGE SCALE GENOMIC DNA]</scope>
    <source>
        <strain evidence="13 14">ATCC 29606</strain>
    </source>
</reference>
<sequence>MDNRTQTLKARLWLLGCASVLGVLVLAAVTLFYAQRAKDQLVEFVEHHVALSQLATETYANGLQMGQALRNILIDPANQQAYKNHQAALENLNSAGERLVALLANDPEHVADAETLRRHLRAWPPLQAQVIERVRVGELIEARLLLVEQETPAWRALRGPLLELVKQSDQEADAGYVSLVAGLDASSRMALFISLATLLLVAGATLLVGRGVFRQVGGEPAEAALALRRIANGDLTQKLPVAADDRSSILFATREMQEQLATLIGRIQGSATQLASASEELHAVTEDTARGIARQNDEVQQAATAVTEMSTAVDEVAGNATRTSTASSDAEQEARDGLRQVAATRESIGQVLVVIQAIADQTNLLALNAAIEAARAGDAGRGFAVVADEVRGLAQRTRSSTQEIERMIGAIQSATQAAVREMHESSEVAAHSQGMAGQADQALARIAERVGQINEMNLVIASAAEEQAQVAREVDRNLVAIRDIAQQSAAGAQQTSAASDELTRLATDLTRLTSRFQL</sequence>
<evidence type="ECO:0000256" key="5">
    <source>
        <dbReference type="ARBA" id="ARBA00022692"/>
    </source>
</evidence>
<dbReference type="Proteomes" id="UP000186079">
    <property type="component" value="Unassembled WGS sequence"/>
</dbReference>
<keyword evidence="2" id="KW-1003">Cell membrane</keyword>
<dbReference type="SUPFAM" id="SSF58104">
    <property type="entry name" value="Methyl-accepting chemotaxis protein (MCP) signaling domain"/>
    <property type="match status" value="1"/>
</dbReference>
<gene>
    <name evidence="13" type="ORF">SAMN05421672_10748</name>
</gene>
<evidence type="ECO:0000313" key="13">
    <source>
        <dbReference type="EMBL" id="SIQ51313.1"/>
    </source>
</evidence>
<evidence type="ECO:0000256" key="1">
    <source>
        <dbReference type="ARBA" id="ARBA00004651"/>
    </source>
</evidence>
<keyword evidence="8 10" id="KW-0807">Transducer</keyword>
<dbReference type="PANTHER" id="PTHR32089">
    <property type="entry name" value="METHYL-ACCEPTING CHEMOTAXIS PROTEIN MCPB"/>
    <property type="match status" value="1"/>
</dbReference>
<dbReference type="InterPro" id="IPR004090">
    <property type="entry name" value="Chemotax_Me-accpt_rcpt"/>
</dbReference>
<name>A0A1N6TDC4_9PSED</name>
<evidence type="ECO:0000313" key="14">
    <source>
        <dbReference type="Proteomes" id="UP000186079"/>
    </source>
</evidence>
<evidence type="ECO:0000256" key="7">
    <source>
        <dbReference type="ARBA" id="ARBA00023136"/>
    </source>
</evidence>
<dbReference type="SMART" id="SM00283">
    <property type="entry name" value="MA"/>
    <property type="match status" value="1"/>
</dbReference>
<comment type="subcellular location">
    <subcellularLocation>
        <location evidence="1">Cell membrane</location>
        <topology evidence="1">Multi-pass membrane protein</topology>
    </subcellularLocation>
</comment>
<accession>A0A1N6TDC4</accession>
<dbReference type="EMBL" id="FTMC01000007">
    <property type="protein sequence ID" value="SIQ51313.1"/>
    <property type="molecule type" value="Genomic_DNA"/>
</dbReference>
<evidence type="ECO:0000256" key="11">
    <source>
        <dbReference type="SAM" id="Phobius"/>
    </source>
</evidence>
<keyword evidence="7 11" id="KW-0472">Membrane</keyword>
<proteinExistence type="inferred from homology"/>
<evidence type="ECO:0000259" key="12">
    <source>
        <dbReference type="PROSITE" id="PS50111"/>
    </source>
</evidence>
<keyword evidence="4" id="KW-0145">Chemotaxis</keyword>
<protein>
    <submittedName>
        <fullName evidence="13">Methyl-accepting chemotaxis protein</fullName>
    </submittedName>
</protein>
<evidence type="ECO:0000256" key="2">
    <source>
        <dbReference type="ARBA" id="ARBA00022475"/>
    </source>
</evidence>
<dbReference type="InterPro" id="IPR004089">
    <property type="entry name" value="MCPsignal_dom"/>
</dbReference>
<dbReference type="PROSITE" id="PS50111">
    <property type="entry name" value="CHEMOTAXIS_TRANSDUC_2"/>
    <property type="match status" value="1"/>
</dbReference>
<dbReference type="PANTHER" id="PTHR32089:SF120">
    <property type="entry name" value="METHYL-ACCEPTING CHEMOTAXIS PROTEIN TLPQ"/>
    <property type="match status" value="1"/>
</dbReference>
<feature type="transmembrane region" description="Helical" evidence="11">
    <location>
        <begin position="12"/>
        <end position="34"/>
    </location>
</feature>
<evidence type="ECO:0000256" key="3">
    <source>
        <dbReference type="ARBA" id="ARBA00022481"/>
    </source>
</evidence>
<evidence type="ECO:0000256" key="6">
    <source>
        <dbReference type="ARBA" id="ARBA00022989"/>
    </source>
</evidence>
<evidence type="ECO:0000256" key="9">
    <source>
        <dbReference type="ARBA" id="ARBA00029447"/>
    </source>
</evidence>
<keyword evidence="5 11" id="KW-0812">Transmembrane</keyword>
<evidence type="ECO:0000256" key="8">
    <source>
        <dbReference type="ARBA" id="ARBA00023224"/>
    </source>
</evidence>
<organism evidence="13 14">
    <name type="scientific">Pseudomonas flexibilis</name>
    <dbReference type="NCBI Taxonomy" id="706570"/>
    <lineage>
        <taxon>Bacteria</taxon>
        <taxon>Pseudomonadati</taxon>
        <taxon>Pseudomonadota</taxon>
        <taxon>Gammaproteobacteria</taxon>
        <taxon>Pseudomonadales</taxon>
        <taxon>Pseudomonadaceae</taxon>
        <taxon>Pseudomonas</taxon>
    </lineage>
</organism>
<evidence type="ECO:0000256" key="4">
    <source>
        <dbReference type="ARBA" id="ARBA00022500"/>
    </source>
</evidence>
<dbReference type="GO" id="GO:0004888">
    <property type="term" value="F:transmembrane signaling receptor activity"/>
    <property type="evidence" value="ECO:0007669"/>
    <property type="project" value="InterPro"/>
</dbReference>
<dbReference type="FunFam" id="1.10.287.950:FF:000001">
    <property type="entry name" value="Methyl-accepting chemotaxis sensory transducer"/>
    <property type="match status" value="1"/>
</dbReference>
<dbReference type="PRINTS" id="PR00260">
    <property type="entry name" value="CHEMTRNSDUCR"/>
</dbReference>
<dbReference type="GO" id="GO:0005886">
    <property type="term" value="C:plasma membrane"/>
    <property type="evidence" value="ECO:0007669"/>
    <property type="project" value="UniProtKB-SubCell"/>
</dbReference>
<evidence type="ECO:0000256" key="10">
    <source>
        <dbReference type="PROSITE-ProRule" id="PRU00284"/>
    </source>
</evidence>
<dbReference type="GO" id="GO:0006935">
    <property type="term" value="P:chemotaxis"/>
    <property type="evidence" value="ECO:0007669"/>
    <property type="project" value="UniProtKB-KW"/>
</dbReference>
<dbReference type="Gene3D" id="1.10.287.950">
    <property type="entry name" value="Methyl-accepting chemotaxis protein"/>
    <property type="match status" value="1"/>
</dbReference>
<comment type="similarity">
    <text evidence="9">Belongs to the methyl-accepting chemotaxis (MCP) protein family.</text>
</comment>
<keyword evidence="6 11" id="KW-1133">Transmembrane helix</keyword>